<evidence type="ECO:0000256" key="2">
    <source>
        <dbReference type="SAM" id="SignalP"/>
    </source>
</evidence>
<sequence length="640" mass="67808" precursor="true">MLRFQLAASTLLLGLAAAPAFSQQSFADATSSAGLVYKHKVLAPWPMQQMAGGASAGDFDRDGWVDLYLPSDGIATEQLFINQQDGTFVDQAASFGLTGKFRGVGCNAADFDGDGWIDIYVTSMGSDPAESTNGVHRLYHNNGGTGFTDVAVAAGVASTNAIPDGYGPSWGDYDLDGDLDLWVGGWHHLATNPLVNLGTRLFRNEGDGTFTDVTVSSGVFDFAVRSFAAIFVDQDGDRYPELHVAADFGTGQYFKNNRDGTFTKLNWFLPNGDKVHNGMGTAIGDFDRDGDADWFVTAIFPSWKNAGPPGNRLYMNDGQHHFTPLPPSGGVDDGGWGWAAAAQDFNHDGWTDLVHTNGWPQPDPVTGGVFTDDPTVLFINNGDNTFSETAMAWGLDHTGQGRGLLTFDPDRDGDMDVLICTNKGDLQYFRNDLSGAGTHWLKVWLDTTGHPGVAPDGIGARLVADSGAGVVQTTWITGCSNFQANSELVAHFGFGDLASLPRLEVHWPDGFKTVLNDVALDQELTVAAVPPYSHTPLVGGQVSDLVVAGLEPGEVAVFLVSVDTSLAGGTCYPFLGDLCVDLVSPFQLGYAFADASGTASFAVPIPAGLPPVPIASQAVVPRGPGFEHSLKTNAIVATVQ</sequence>
<organism evidence="4 5">
    <name type="scientific">Engelhardtia mirabilis</name>
    <dbReference type="NCBI Taxonomy" id="2528011"/>
    <lineage>
        <taxon>Bacteria</taxon>
        <taxon>Pseudomonadati</taxon>
        <taxon>Planctomycetota</taxon>
        <taxon>Planctomycetia</taxon>
        <taxon>Planctomycetia incertae sedis</taxon>
        <taxon>Engelhardtia</taxon>
    </lineage>
</organism>
<keyword evidence="5" id="KW-1185">Reference proteome</keyword>
<dbReference type="InterPro" id="IPR027039">
    <property type="entry name" value="Crtac1"/>
</dbReference>
<dbReference type="AlphaFoldDB" id="A0A518BRR8"/>
<name>A0A518BRR8_9BACT</name>
<accession>A0A518BRR8</accession>
<dbReference type="RefSeq" id="WP_145069779.1">
    <property type="nucleotide sequence ID" value="NZ_CP036287.1"/>
</dbReference>
<feature type="signal peptide" evidence="2">
    <location>
        <begin position="1"/>
        <end position="27"/>
    </location>
</feature>
<dbReference type="PANTHER" id="PTHR16026:SF0">
    <property type="entry name" value="CARTILAGE ACIDIC PROTEIN 1"/>
    <property type="match status" value="1"/>
</dbReference>
<feature type="chain" id="PRO_5021749928" evidence="2">
    <location>
        <begin position="28"/>
        <end position="640"/>
    </location>
</feature>
<evidence type="ECO:0000259" key="3">
    <source>
        <dbReference type="Pfam" id="PF07593"/>
    </source>
</evidence>
<evidence type="ECO:0000313" key="4">
    <source>
        <dbReference type="EMBL" id="QDU69671.1"/>
    </source>
</evidence>
<reference evidence="4 5" key="1">
    <citation type="submission" date="2019-02" db="EMBL/GenBank/DDBJ databases">
        <title>Deep-cultivation of Planctomycetes and their phenomic and genomic characterization uncovers novel biology.</title>
        <authorList>
            <person name="Wiegand S."/>
            <person name="Jogler M."/>
            <person name="Boedeker C."/>
            <person name="Pinto D."/>
            <person name="Vollmers J."/>
            <person name="Rivas-Marin E."/>
            <person name="Kohn T."/>
            <person name="Peeters S.H."/>
            <person name="Heuer A."/>
            <person name="Rast P."/>
            <person name="Oberbeckmann S."/>
            <person name="Bunk B."/>
            <person name="Jeske O."/>
            <person name="Meyerdierks A."/>
            <person name="Storesund J.E."/>
            <person name="Kallscheuer N."/>
            <person name="Luecker S."/>
            <person name="Lage O.M."/>
            <person name="Pohl T."/>
            <person name="Merkel B.J."/>
            <person name="Hornburger P."/>
            <person name="Mueller R.-W."/>
            <person name="Bruemmer F."/>
            <person name="Labrenz M."/>
            <person name="Spormann A.M."/>
            <person name="Op den Camp H."/>
            <person name="Overmann J."/>
            <person name="Amann R."/>
            <person name="Jetten M.S.M."/>
            <person name="Mascher T."/>
            <person name="Medema M.H."/>
            <person name="Devos D.P."/>
            <person name="Kaster A.-K."/>
            <person name="Ovreas L."/>
            <person name="Rohde M."/>
            <person name="Galperin M.Y."/>
            <person name="Jogler C."/>
        </authorList>
    </citation>
    <scope>NUCLEOTIDE SEQUENCE [LARGE SCALE GENOMIC DNA]</scope>
    <source>
        <strain evidence="4 5">Pla133</strain>
    </source>
</reference>
<dbReference type="InterPro" id="IPR011519">
    <property type="entry name" value="UnbV_ASPIC"/>
</dbReference>
<evidence type="ECO:0000256" key="1">
    <source>
        <dbReference type="ARBA" id="ARBA00022729"/>
    </source>
</evidence>
<dbReference type="Gene3D" id="2.130.10.130">
    <property type="entry name" value="Integrin alpha, N-terminal"/>
    <property type="match status" value="2"/>
</dbReference>
<dbReference type="Proteomes" id="UP000316921">
    <property type="component" value="Chromosome"/>
</dbReference>
<feature type="domain" description="ASPIC/UnbV" evidence="3">
    <location>
        <begin position="457"/>
        <end position="525"/>
    </location>
</feature>
<dbReference type="EMBL" id="CP036287">
    <property type="protein sequence ID" value="QDU69671.1"/>
    <property type="molecule type" value="Genomic_DNA"/>
</dbReference>
<dbReference type="InterPro" id="IPR028994">
    <property type="entry name" value="Integrin_alpha_N"/>
</dbReference>
<protein>
    <submittedName>
        <fullName evidence="4">ASPIC and UnbV</fullName>
    </submittedName>
</protein>
<evidence type="ECO:0000313" key="5">
    <source>
        <dbReference type="Proteomes" id="UP000316921"/>
    </source>
</evidence>
<dbReference type="Pfam" id="PF07593">
    <property type="entry name" value="UnbV_ASPIC"/>
    <property type="match status" value="1"/>
</dbReference>
<keyword evidence="1 2" id="KW-0732">Signal</keyword>
<dbReference type="Pfam" id="PF13517">
    <property type="entry name" value="FG-GAP_3"/>
    <property type="match status" value="2"/>
</dbReference>
<proteinExistence type="predicted"/>
<dbReference type="KEGG" id="pbap:Pla133_47920"/>
<dbReference type="InterPro" id="IPR013517">
    <property type="entry name" value="FG-GAP"/>
</dbReference>
<dbReference type="PANTHER" id="PTHR16026">
    <property type="entry name" value="CARTILAGE ACIDIC PROTEIN 1"/>
    <property type="match status" value="1"/>
</dbReference>
<dbReference type="SUPFAM" id="SSF69318">
    <property type="entry name" value="Integrin alpha N-terminal domain"/>
    <property type="match status" value="1"/>
</dbReference>
<gene>
    <name evidence="4" type="ORF">Pla133_47920</name>
</gene>